<evidence type="ECO:0000313" key="2">
    <source>
        <dbReference type="EMBL" id="KAF2220557.1"/>
    </source>
</evidence>
<dbReference type="Proteomes" id="UP000799538">
    <property type="component" value="Unassembled WGS sequence"/>
</dbReference>
<name>A0A6A6G4E0_9PEZI</name>
<evidence type="ECO:0000313" key="3">
    <source>
        <dbReference type="Proteomes" id="UP000799538"/>
    </source>
</evidence>
<dbReference type="AlphaFoldDB" id="A0A6A6G4E0"/>
<feature type="compositionally biased region" description="Polar residues" evidence="1">
    <location>
        <begin position="89"/>
        <end position="98"/>
    </location>
</feature>
<accession>A0A6A6G4E0</accession>
<sequence>MLFSTLGAADGRAELQCTRRVNANAPQMQPRTQMHYSSDHNPSLVHHAVQCTSRDYYPSIAPQPPLSRRHVPLLPSSVSPPWPLEPHTTKVSQNSAQMSPRVEASGPTGASQERRARYVVEDKGASSGSMRGRQRGEFEHGRRLQIAGRRLGLQSLRFARQEGVNGYPNRINLGADTATEKRVKPKISHTAHANSPSPGLTRGLCWGLTSWFWSCRPGPGASGRSLGWRRSCFMG</sequence>
<proteinExistence type="predicted"/>
<feature type="region of interest" description="Disordered" evidence="1">
    <location>
        <begin position="77"/>
        <end position="115"/>
    </location>
</feature>
<gene>
    <name evidence="2" type="ORF">BDZ85DRAFT_302889</name>
</gene>
<dbReference type="EMBL" id="ML992512">
    <property type="protein sequence ID" value="KAF2220557.1"/>
    <property type="molecule type" value="Genomic_DNA"/>
</dbReference>
<evidence type="ECO:0000256" key="1">
    <source>
        <dbReference type="SAM" id="MobiDB-lite"/>
    </source>
</evidence>
<organism evidence="2 3">
    <name type="scientific">Elsinoe ampelina</name>
    <dbReference type="NCBI Taxonomy" id="302913"/>
    <lineage>
        <taxon>Eukaryota</taxon>
        <taxon>Fungi</taxon>
        <taxon>Dikarya</taxon>
        <taxon>Ascomycota</taxon>
        <taxon>Pezizomycotina</taxon>
        <taxon>Dothideomycetes</taxon>
        <taxon>Dothideomycetidae</taxon>
        <taxon>Myriangiales</taxon>
        <taxon>Elsinoaceae</taxon>
        <taxon>Elsinoe</taxon>
    </lineage>
</organism>
<reference evidence="3" key="1">
    <citation type="journal article" date="2020" name="Stud. Mycol.">
        <title>101 Dothideomycetes genomes: A test case for predicting lifestyles and emergence of pathogens.</title>
        <authorList>
            <person name="Haridas S."/>
            <person name="Albert R."/>
            <person name="Binder M."/>
            <person name="Bloem J."/>
            <person name="LaButti K."/>
            <person name="Salamov A."/>
            <person name="Andreopoulos B."/>
            <person name="Baker S."/>
            <person name="Barry K."/>
            <person name="Bills G."/>
            <person name="Bluhm B."/>
            <person name="Cannon C."/>
            <person name="Castanera R."/>
            <person name="Culley D."/>
            <person name="Daum C."/>
            <person name="Ezra D."/>
            <person name="Gonzalez J."/>
            <person name="Henrissat B."/>
            <person name="Kuo A."/>
            <person name="Liang C."/>
            <person name="Lipzen A."/>
            <person name="Lutzoni F."/>
            <person name="Magnuson J."/>
            <person name="Mondo S."/>
            <person name="Nolan M."/>
            <person name="Ohm R."/>
            <person name="Pangilinan J."/>
            <person name="Park H.-J."/>
            <person name="Ramirez L."/>
            <person name="Alfaro M."/>
            <person name="Sun H."/>
            <person name="Tritt A."/>
            <person name="Yoshinaga Y."/>
            <person name="Zwiers L.-H."/>
            <person name="Turgeon B."/>
            <person name="Goodwin S."/>
            <person name="Spatafora J."/>
            <person name="Crous P."/>
            <person name="Grigoriev I."/>
        </authorList>
    </citation>
    <scope>NUCLEOTIDE SEQUENCE [LARGE SCALE GENOMIC DNA]</scope>
    <source>
        <strain evidence="3">CECT 20119</strain>
    </source>
</reference>
<keyword evidence="3" id="KW-1185">Reference proteome</keyword>
<protein>
    <submittedName>
        <fullName evidence="2">Uncharacterized protein</fullName>
    </submittedName>
</protein>